<feature type="region of interest" description="Disordered" evidence="1">
    <location>
        <begin position="36"/>
        <end position="62"/>
    </location>
</feature>
<accession>A0ABV8KQW0</accession>
<dbReference type="Proteomes" id="UP001595868">
    <property type="component" value="Unassembled WGS sequence"/>
</dbReference>
<evidence type="ECO:0000256" key="1">
    <source>
        <dbReference type="SAM" id="MobiDB-lite"/>
    </source>
</evidence>
<protein>
    <submittedName>
        <fullName evidence="2">Uncharacterized protein</fullName>
    </submittedName>
</protein>
<sequence length="62" mass="6491">MKAWAYVLTEANDVLAANPEGLALLPGHADWPLGHVGTSPGAAQVHPTLLGWPRGGERAPVR</sequence>
<name>A0ABV8KQW0_9ACTN</name>
<keyword evidence="3" id="KW-1185">Reference proteome</keyword>
<organism evidence="2 3">
    <name type="scientific">Micromonospora zhanjiangensis</name>
    <dbReference type="NCBI Taxonomy" id="1522057"/>
    <lineage>
        <taxon>Bacteria</taxon>
        <taxon>Bacillati</taxon>
        <taxon>Actinomycetota</taxon>
        <taxon>Actinomycetes</taxon>
        <taxon>Micromonosporales</taxon>
        <taxon>Micromonosporaceae</taxon>
        <taxon>Micromonospora</taxon>
    </lineage>
</organism>
<dbReference type="EMBL" id="JBHSBN010000012">
    <property type="protein sequence ID" value="MFC4108011.1"/>
    <property type="molecule type" value="Genomic_DNA"/>
</dbReference>
<gene>
    <name evidence="2" type="ORF">ACFOX0_19025</name>
</gene>
<reference evidence="3" key="1">
    <citation type="journal article" date="2019" name="Int. J. Syst. Evol. Microbiol.">
        <title>The Global Catalogue of Microorganisms (GCM) 10K type strain sequencing project: providing services to taxonomists for standard genome sequencing and annotation.</title>
        <authorList>
            <consortium name="The Broad Institute Genomics Platform"/>
            <consortium name="The Broad Institute Genome Sequencing Center for Infectious Disease"/>
            <person name="Wu L."/>
            <person name="Ma J."/>
        </authorList>
    </citation>
    <scope>NUCLEOTIDE SEQUENCE [LARGE SCALE GENOMIC DNA]</scope>
    <source>
        <strain evidence="3">2902at01</strain>
    </source>
</reference>
<dbReference type="RefSeq" id="WP_377547686.1">
    <property type="nucleotide sequence ID" value="NZ_JBHSBN010000012.1"/>
</dbReference>
<evidence type="ECO:0000313" key="2">
    <source>
        <dbReference type="EMBL" id="MFC4108011.1"/>
    </source>
</evidence>
<proteinExistence type="predicted"/>
<evidence type="ECO:0000313" key="3">
    <source>
        <dbReference type="Proteomes" id="UP001595868"/>
    </source>
</evidence>
<comment type="caution">
    <text evidence="2">The sequence shown here is derived from an EMBL/GenBank/DDBJ whole genome shotgun (WGS) entry which is preliminary data.</text>
</comment>